<keyword evidence="1" id="KW-0269">Exonuclease</keyword>
<proteinExistence type="predicted"/>
<keyword evidence="1" id="KW-0255">Endonuclease</keyword>
<dbReference type="EMBL" id="SNSC02000002">
    <property type="protein sequence ID" value="TID26484.1"/>
    <property type="molecule type" value="Genomic_DNA"/>
</dbReference>
<sequence length="438" mass="47221">MRLSIWVYSVAITISRLSPATVLEIIEITGGSYRSPYQDQSVSNVTGIVTVKTTTGLYLRSLTLDNADATSNSLLVFSSTIGSNLTVGDHIVLDGRITEYRMNAAAIYTTELTSPRNLRKISSNNPVEPVIIGAGGRLPPTTQCSLLDEGDVLAVPNNKSLISVLNLQLEPSMYGMDFWESLSGELVVIRRVTALSQPTTVSGSVSRTHSNPEAIVIGTPLDGTTNPTTTKLGDSLKDIVGVVKEDFNFYRIVPLTAIKIKSSLEPALPPGTALVSSNSCFGLTIGDYNVANLTPNSTHLPNIAEHIVKYMNAPDLVFSQEIQDDNGATNDEIVDADLTLTTLITAIEALSYTTYNYTTINPIDDQDGGEPGGNIRVAYLYNPSILRLRNPHPESSLDTNSVLPGPALSYNPGRMDPTNPAWDASRNPIVAEWETLHS</sequence>
<evidence type="ECO:0000313" key="2">
    <source>
        <dbReference type="Proteomes" id="UP000298493"/>
    </source>
</evidence>
<evidence type="ECO:0000313" key="1">
    <source>
        <dbReference type="EMBL" id="TID26484.1"/>
    </source>
</evidence>
<dbReference type="GO" id="GO:0004519">
    <property type="term" value="F:endonuclease activity"/>
    <property type="evidence" value="ECO:0007669"/>
    <property type="project" value="UniProtKB-KW"/>
</dbReference>
<reference evidence="1 2" key="1">
    <citation type="submission" date="2019-04" db="EMBL/GenBank/DDBJ databases">
        <title>High contiguity whole genome sequence and gene annotation resource for two Venturia nashicola isolates.</title>
        <authorList>
            <person name="Prokchorchik M."/>
            <person name="Won K."/>
            <person name="Lee Y."/>
            <person name="Choi E.D."/>
            <person name="Segonzac C."/>
            <person name="Sohn K.H."/>
        </authorList>
    </citation>
    <scope>NUCLEOTIDE SEQUENCE [LARGE SCALE GENOMIC DNA]</scope>
    <source>
        <strain evidence="1 2">PRI2</strain>
    </source>
</reference>
<comment type="caution">
    <text evidence="1">The sequence shown here is derived from an EMBL/GenBank/DDBJ whole genome shotgun (WGS) entry which is preliminary data.</text>
</comment>
<keyword evidence="2" id="KW-1185">Reference proteome</keyword>
<dbReference type="InterPro" id="IPR036691">
    <property type="entry name" value="Endo/exonu/phosph_ase_sf"/>
</dbReference>
<protein>
    <submittedName>
        <fullName evidence="1">Endonuclease/exonuclease/phosphatase family protein-like protein</fullName>
    </submittedName>
</protein>
<dbReference type="STRING" id="86259.A0A4Z1PFP1"/>
<organism evidence="1 2">
    <name type="scientific">Venturia nashicola</name>
    <dbReference type="NCBI Taxonomy" id="86259"/>
    <lineage>
        <taxon>Eukaryota</taxon>
        <taxon>Fungi</taxon>
        <taxon>Dikarya</taxon>
        <taxon>Ascomycota</taxon>
        <taxon>Pezizomycotina</taxon>
        <taxon>Dothideomycetes</taxon>
        <taxon>Pleosporomycetidae</taxon>
        <taxon>Venturiales</taxon>
        <taxon>Venturiaceae</taxon>
        <taxon>Venturia</taxon>
    </lineage>
</organism>
<dbReference type="Gene3D" id="3.60.10.10">
    <property type="entry name" value="Endonuclease/exonuclease/phosphatase"/>
    <property type="match status" value="1"/>
</dbReference>
<dbReference type="GO" id="GO:0004527">
    <property type="term" value="F:exonuclease activity"/>
    <property type="evidence" value="ECO:0007669"/>
    <property type="project" value="UniProtKB-KW"/>
</dbReference>
<dbReference type="AlphaFoldDB" id="A0A4Z1PFP1"/>
<gene>
    <name evidence="1" type="ORF">E6O75_ATG00977</name>
</gene>
<name>A0A4Z1PFP1_9PEZI</name>
<accession>A0A4Z1PFP1</accession>
<dbReference type="PANTHER" id="PTHR42834">
    <property type="entry name" value="ENDONUCLEASE/EXONUCLEASE/PHOSPHATASE FAMILY PROTEIN (AFU_ORTHOLOGUE AFUA_3G09210)"/>
    <property type="match status" value="1"/>
</dbReference>
<dbReference type="Proteomes" id="UP000298493">
    <property type="component" value="Unassembled WGS sequence"/>
</dbReference>
<keyword evidence="1" id="KW-0540">Nuclease</keyword>
<dbReference type="CDD" id="cd04486">
    <property type="entry name" value="YhcR_OBF_like"/>
    <property type="match status" value="1"/>
</dbReference>
<keyword evidence="1" id="KW-0378">Hydrolase</keyword>
<dbReference type="PANTHER" id="PTHR42834:SF1">
    <property type="entry name" value="ENDONUCLEASE_EXONUCLEASE_PHOSPHATASE FAMILY PROTEIN (AFU_ORTHOLOGUE AFUA_3G09210)"/>
    <property type="match status" value="1"/>
</dbReference>
<dbReference type="SUPFAM" id="SSF56219">
    <property type="entry name" value="DNase I-like"/>
    <property type="match status" value="1"/>
</dbReference>